<proteinExistence type="predicted"/>
<dbReference type="SUPFAM" id="SSF53098">
    <property type="entry name" value="Ribonuclease H-like"/>
    <property type="match status" value="1"/>
</dbReference>
<organism evidence="1">
    <name type="scientific">marine sediment metagenome</name>
    <dbReference type="NCBI Taxonomy" id="412755"/>
    <lineage>
        <taxon>unclassified sequences</taxon>
        <taxon>metagenomes</taxon>
        <taxon>ecological metagenomes</taxon>
    </lineage>
</organism>
<gene>
    <name evidence="1" type="ORF">S12H4_55008</name>
</gene>
<reference evidence="1" key="1">
    <citation type="journal article" date="2014" name="Front. Microbiol.">
        <title>High frequency of phylogenetically diverse reductive dehalogenase-homologous genes in deep subseafloor sedimentary metagenomes.</title>
        <authorList>
            <person name="Kawai M."/>
            <person name="Futagami T."/>
            <person name="Toyoda A."/>
            <person name="Takaki Y."/>
            <person name="Nishi S."/>
            <person name="Hori S."/>
            <person name="Arai W."/>
            <person name="Tsubouchi T."/>
            <person name="Morono Y."/>
            <person name="Uchiyama I."/>
            <person name="Ito T."/>
            <person name="Fujiyama A."/>
            <person name="Inagaki F."/>
            <person name="Takami H."/>
        </authorList>
    </citation>
    <scope>NUCLEOTIDE SEQUENCE</scope>
    <source>
        <strain evidence="1">Expedition CK06-06</strain>
    </source>
</reference>
<name>X1UMQ8_9ZZZZ</name>
<accession>X1UMQ8</accession>
<evidence type="ECO:0000313" key="1">
    <source>
        <dbReference type="EMBL" id="GAJ18804.1"/>
    </source>
</evidence>
<dbReference type="PANTHER" id="PTHR34614:SF2">
    <property type="entry name" value="TRANSPOSASE IS4-LIKE DOMAIN-CONTAINING PROTEIN"/>
    <property type="match status" value="1"/>
</dbReference>
<feature type="non-terminal residue" evidence="1">
    <location>
        <position position="1"/>
    </location>
</feature>
<dbReference type="InterPro" id="IPR012337">
    <property type="entry name" value="RNaseH-like_sf"/>
</dbReference>
<dbReference type="PANTHER" id="PTHR34614">
    <property type="match status" value="1"/>
</dbReference>
<comment type="caution">
    <text evidence="1">The sequence shown here is derived from an EMBL/GenBank/DDBJ whole genome shotgun (WGS) entry which is preliminary data.</text>
</comment>
<dbReference type="EMBL" id="BARW01035234">
    <property type="protein sequence ID" value="GAJ18804.1"/>
    <property type="molecule type" value="Genomic_DNA"/>
</dbReference>
<protein>
    <submittedName>
        <fullName evidence="1">Uncharacterized protein</fullName>
    </submittedName>
</protein>
<sequence>AKGAVKLNMAKIKEESRFDGKFVLTTNTELSAEEVAITYKNLLQVECVFRNLKDILETRPIYHQTAENTKGHIFCSYLALLLVIELRRRLRAKGEVPSWDEIIRDLRALQAIKINIDGKSFLLRSEFEGVAHRCFMAAGVKPPPLISQM</sequence>
<dbReference type="AlphaFoldDB" id="X1UMQ8"/>